<keyword evidence="2" id="KW-0813">Transport</keyword>
<dbReference type="Pfam" id="PF00999">
    <property type="entry name" value="Na_H_Exchanger"/>
    <property type="match status" value="1"/>
</dbReference>
<feature type="domain" description="Cation/H+ exchanger transmembrane" evidence="10">
    <location>
        <begin position="15"/>
        <end position="384"/>
    </location>
</feature>
<dbReference type="SUPFAM" id="SSF51735">
    <property type="entry name" value="NAD(P)-binding Rossmann-fold domains"/>
    <property type="match status" value="1"/>
</dbReference>
<comment type="caution">
    <text evidence="11">The sequence shown here is derived from an EMBL/GenBank/DDBJ whole genome shotgun (WGS) entry which is preliminary data.</text>
</comment>
<evidence type="ECO:0000256" key="5">
    <source>
        <dbReference type="ARBA" id="ARBA00022692"/>
    </source>
</evidence>
<keyword evidence="12" id="KW-1185">Reference proteome</keyword>
<evidence type="ECO:0000256" key="4">
    <source>
        <dbReference type="ARBA" id="ARBA00022475"/>
    </source>
</evidence>
<feature type="transmembrane region" description="Helical" evidence="9">
    <location>
        <begin position="361"/>
        <end position="384"/>
    </location>
</feature>
<evidence type="ECO:0000313" key="11">
    <source>
        <dbReference type="EMBL" id="NJB66846.1"/>
    </source>
</evidence>
<feature type="transmembrane region" description="Helical" evidence="9">
    <location>
        <begin position="26"/>
        <end position="46"/>
    </location>
</feature>
<reference evidence="11 12" key="1">
    <citation type="submission" date="2020-03" db="EMBL/GenBank/DDBJ databases">
        <title>Genomic Encyclopedia of Type Strains, Phase IV (KMG-IV): sequencing the most valuable type-strain genomes for metagenomic binning, comparative biology and taxonomic classification.</title>
        <authorList>
            <person name="Goeker M."/>
        </authorList>
    </citation>
    <scope>NUCLEOTIDE SEQUENCE [LARGE SCALE GENOMIC DNA]</scope>
    <source>
        <strain evidence="11 12">DSM 24233</strain>
    </source>
</reference>
<evidence type="ECO:0000256" key="8">
    <source>
        <dbReference type="ARBA" id="ARBA00023136"/>
    </source>
</evidence>
<feature type="transmembrane region" description="Helical" evidence="9">
    <location>
        <begin position="296"/>
        <end position="315"/>
    </location>
</feature>
<evidence type="ECO:0000313" key="12">
    <source>
        <dbReference type="Proteomes" id="UP000580856"/>
    </source>
</evidence>
<evidence type="ECO:0000256" key="3">
    <source>
        <dbReference type="ARBA" id="ARBA00022449"/>
    </source>
</evidence>
<dbReference type="InterPro" id="IPR038770">
    <property type="entry name" value="Na+/solute_symporter_sf"/>
</dbReference>
<comment type="subcellular location">
    <subcellularLocation>
        <location evidence="1">Cell membrane</location>
        <topology evidence="1">Multi-pass membrane protein</topology>
    </subcellularLocation>
</comment>
<organism evidence="11 12">
    <name type="scientific">Desulfobaculum xiamenense</name>
    <dbReference type="NCBI Taxonomy" id="995050"/>
    <lineage>
        <taxon>Bacteria</taxon>
        <taxon>Pseudomonadati</taxon>
        <taxon>Thermodesulfobacteriota</taxon>
        <taxon>Desulfovibrionia</taxon>
        <taxon>Desulfovibrionales</taxon>
        <taxon>Desulfovibrionaceae</taxon>
        <taxon>Desulfobaculum</taxon>
    </lineage>
</organism>
<evidence type="ECO:0000256" key="1">
    <source>
        <dbReference type="ARBA" id="ARBA00004651"/>
    </source>
</evidence>
<dbReference type="PANTHER" id="PTHR32507">
    <property type="entry name" value="NA(+)/H(+) ANTIPORTER 1"/>
    <property type="match status" value="1"/>
</dbReference>
<feature type="transmembrane region" description="Helical" evidence="9">
    <location>
        <begin position="218"/>
        <end position="234"/>
    </location>
</feature>
<keyword evidence="6 9" id="KW-1133">Transmembrane helix</keyword>
<dbReference type="PANTHER" id="PTHR32507:SF0">
    <property type="entry name" value="NA(+)_H(+) ANTIPORTER 2-RELATED"/>
    <property type="match status" value="1"/>
</dbReference>
<evidence type="ECO:0000259" key="10">
    <source>
        <dbReference type="Pfam" id="PF00999"/>
    </source>
</evidence>
<keyword evidence="8 9" id="KW-0472">Membrane</keyword>
<feature type="transmembrane region" description="Helical" evidence="9">
    <location>
        <begin position="85"/>
        <end position="105"/>
    </location>
</feature>
<feature type="transmembrane region" description="Helical" evidence="9">
    <location>
        <begin position="327"/>
        <end position="346"/>
    </location>
</feature>
<dbReference type="RefSeq" id="WP_167939945.1">
    <property type="nucleotide sequence ID" value="NZ_JAATJA010000001.1"/>
</dbReference>
<dbReference type="GO" id="GO:0005886">
    <property type="term" value="C:plasma membrane"/>
    <property type="evidence" value="ECO:0007669"/>
    <property type="project" value="UniProtKB-SubCell"/>
</dbReference>
<dbReference type="AlphaFoldDB" id="A0A846QDP5"/>
<dbReference type="InterPro" id="IPR006153">
    <property type="entry name" value="Cation/H_exchanger_TM"/>
</dbReference>
<keyword evidence="5 9" id="KW-0812">Transmembrane</keyword>
<accession>A0A846QDP5</accession>
<protein>
    <submittedName>
        <fullName evidence="11">CPA1 family monovalent cation:H+ antiporter</fullName>
    </submittedName>
</protein>
<evidence type="ECO:0000256" key="7">
    <source>
        <dbReference type="ARBA" id="ARBA00023065"/>
    </source>
</evidence>
<feature type="transmembrane region" description="Helical" evidence="9">
    <location>
        <begin position="111"/>
        <end position="131"/>
    </location>
</feature>
<keyword evidence="4" id="KW-1003">Cell membrane</keyword>
<dbReference type="GO" id="GO:0015297">
    <property type="term" value="F:antiporter activity"/>
    <property type="evidence" value="ECO:0007669"/>
    <property type="project" value="UniProtKB-KW"/>
</dbReference>
<feature type="transmembrane region" description="Helical" evidence="9">
    <location>
        <begin position="182"/>
        <end position="206"/>
    </location>
</feature>
<proteinExistence type="predicted"/>
<dbReference type="InterPro" id="IPR036291">
    <property type="entry name" value="NAD(P)-bd_dom_sf"/>
</dbReference>
<feature type="transmembrane region" description="Helical" evidence="9">
    <location>
        <begin position="240"/>
        <end position="256"/>
    </location>
</feature>
<dbReference type="Gene3D" id="1.20.1530.20">
    <property type="match status" value="1"/>
</dbReference>
<evidence type="ECO:0000256" key="6">
    <source>
        <dbReference type="ARBA" id="ARBA00022989"/>
    </source>
</evidence>
<evidence type="ECO:0000256" key="2">
    <source>
        <dbReference type="ARBA" id="ARBA00022448"/>
    </source>
</evidence>
<sequence length="600" mass="64802">MHGATLLLIILAAGMASQWVAWRIRIPAIVIMIGAGLTLGPVAGIIRIDLPQRELTDLIGLGVAIILFEGGMDLKFGEFRRVGRGIGRLTVLCPPLAWLFGALAARHVAGLSWPVACVLGAILVVTGPTVIQPLLRQSRLRKKSTLLLKWESIVNDPIGVLFAVLTFQYFTTVGGGWGDTLVRIGVALVVAAVLGGLGGWLIAGLYRRGLVPEHLKPPALMLLVLLVYAISNMFQHEAGLLSVTVMGLVIGNVRLVERNALQRFKENLTVILLAILFIVIPSQLEVRHLQMLDWRSVLFVLAILLIVRPASIALATIGAPIQREDKLLLAWVAPRGIVAAATAGILGPELVAAGFPDAQRLLPIMFLVIISTVLLHGLTIGGLARRLGLAAAAQNGLLIVGASPWARALASALHDLGINVMLADGALPRLMAARVDGVEVYFGEVLSEHAEHSLETQHLSYLLCATDNDFYNALVCKARGRGFGLHRTFQLAIHQEIGPELHRVPVQQRGHTAFDERATFEALHQYLDAGWTIRAVGLRQKDDFALLSESLGVAGRDWFLLGGVSPSGQFRLYSRELAFNPDAGWTLLIFAPERAPRAQG</sequence>
<keyword evidence="3" id="KW-0050">Antiport</keyword>
<dbReference type="GO" id="GO:1902600">
    <property type="term" value="P:proton transmembrane transport"/>
    <property type="evidence" value="ECO:0007669"/>
    <property type="project" value="InterPro"/>
</dbReference>
<dbReference type="EMBL" id="JAATJA010000001">
    <property type="protein sequence ID" value="NJB66846.1"/>
    <property type="molecule type" value="Genomic_DNA"/>
</dbReference>
<dbReference type="Proteomes" id="UP000580856">
    <property type="component" value="Unassembled WGS sequence"/>
</dbReference>
<name>A0A846QDP5_9BACT</name>
<feature type="transmembrane region" description="Helical" evidence="9">
    <location>
        <begin position="268"/>
        <end position="284"/>
    </location>
</feature>
<evidence type="ECO:0000256" key="9">
    <source>
        <dbReference type="SAM" id="Phobius"/>
    </source>
</evidence>
<gene>
    <name evidence="11" type="ORF">GGQ74_000486</name>
</gene>
<keyword evidence="7" id="KW-0406">Ion transport</keyword>
<feature type="transmembrane region" description="Helical" evidence="9">
    <location>
        <begin position="152"/>
        <end position="170"/>
    </location>
</feature>